<dbReference type="PANTHER" id="PTHR30189">
    <property type="entry name" value="LPS-ASSEMBLY PROTEIN"/>
    <property type="match status" value="1"/>
</dbReference>
<dbReference type="InterPro" id="IPR020889">
    <property type="entry name" value="LipoPS_assembly_LptD"/>
</dbReference>
<comment type="function">
    <text evidence="2">Together with LptE, is involved in the assembly of lipopolysaccharide (LPS) at the surface of the outer membrane.</text>
</comment>
<comment type="subcellular location">
    <subcellularLocation>
        <location evidence="2">Cell outer membrane</location>
    </subcellularLocation>
</comment>
<name>A0AAN1WKN8_9GAMM</name>
<dbReference type="Proteomes" id="UP001320119">
    <property type="component" value="Chromosome"/>
</dbReference>
<dbReference type="GO" id="GO:1990351">
    <property type="term" value="C:transporter complex"/>
    <property type="evidence" value="ECO:0007669"/>
    <property type="project" value="TreeGrafter"/>
</dbReference>
<dbReference type="HAMAP" id="MF_01411">
    <property type="entry name" value="LPS_assembly_LptD"/>
    <property type="match status" value="1"/>
</dbReference>
<dbReference type="Pfam" id="PF04453">
    <property type="entry name" value="LptD"/>
    <property type="match status" value="1"/>
</dbReference>
<evidence type="ECO:0000256" key="1">
    <source>
        <dbReference type="ARBA" id="ARBA00023237"/>
    </source>
</evidence>
<evidence type="ECO:0000313" key="5">
    <source>
        <dbReference type="EMBL" id="BCD99267.1"/>
    </source>
</evidence>
<keyword evidence="1 2" id="KW-0998">Cell outer membrane</keyword>
<feature type="region of interest" description="Disordered" evidence="3">
    <location>
        <begin position="1"/>
        <end position="27"/>
    </location>
</feature>
<comment type="similarity">
    <text evidence="2">Belongs to the LptD family.</text>
</comment>
<dbReference type="Gene3D" id="2.60.450.10">
    <property type="entry name" value="Lipopolysaccharide (LPS) transport protein A like domain"/>
    <property type="match status" value="1"/>
</dbReference>
<proteinExistence type="inferred from homology"/>
<evidence type="ECO:0000259" key="4">
    <source>
        <dbReference type="Pfam" id="PF04453"/>
    </source>
</evidence>
<keyword evidence="6" id="KW-1185">Reference proteome</keyword>
<reference evidence="5 6" key="1">
    <citation type="journal article" date="2022" name="IScience">
        <title>An ultrasensitive nanofiber-based assay for enzymatic hydrolysis and deep-sea microbial degradation of cellulose.</title>
        <authorList>
            <person name="Tsudome M."/>
            <person name="Tachioka M."/>
            <person name="Miyazaki M."/>
            <person name="Uchimura K."/>
            <person name="Tsuda M."/>
            <person name="Takaki Y."/>
            <person name="Deguchi S."/>
        </authorList>
    </citation>
    <scope>NUCLEOTIDE SEQUENCE [LARGE SCALE GENOMIC DNA]</scope>
    <source>
        <strain evidence="5 6">GE09</strain>
    </source>
</reference>
<evidence type="ECO:0000256" key="2">
    <source>
        <dbReference type="HAMAP-Rule" id="MF_01411"/>
    </source>
</evidence>
<evidence type="ECO:0000256" key="3">
    <source>
        <dbReference type="SAM" id="MobiDB-lite"/>
    </source>
</evidence>
<sequence>MSRKRPRSMPNPNACDNAKPFKIPAQQPARPFRAARGQLIKLLSMLLIVGNSSGARSETAAEMDWQPRNLLTPAQLQLLKPACHGAYVDPFDNSPAPDPANTLIEIEAGSADMNETHIELGKGVRVQQGPRVIQAEHMLFNKATEKAAMTGDVYIRQAGSLITGESASVNMVGNEAEFTNGSFVAHETHMRGTAGRLAHEASGKLVLEDGTFTSCEPNDKAWLLAGKNLTIDPESLQGYGRDVVVYVGGLPVLYTPYIRFPIGNTRQSGLLTPSIGTVDGGLDIAQPWYWNIAPNQDATITPRYVAGRGAMLELEYRHLGYTSENIVQFSTLPKDSGDEDNEALIASGDETLTSHKDETRWLMQFDHRGGFQQPWYSDINYGEVSDIDFLRELPAASFNVANETYLTQAARFGYDFTNWHVSANVYNAQNLLVDVDDSYRRLPQIQAEGNYRLGDFGTSLYHEYVHFGHSDTHRLNGNTIITGERARIDYQLNYQRDASWGFIRPSMGVQGMSYQLDQDQLRSDADNKPALSTHYASLDSGLVFENSNGQQTLEPRLFYLFRQYTDHKALFNVTDDGQDVNFDTSPLTFGYDQLFRKRRFTGGDRLDDANQLTLGLTHRYFRSNGEPLWDVSLGQLFYFDDRRVGLNEESDTSQESDIAGQFSASLSDNIRSLGSVQYNPKTKKLMRASYGLHYTNDNWLFNLGYRYAREQQLATGDLSQKIDQLDLSFFLPAGNQWRLLGRSFYDIDEQRELETFIGFEYDSCCYRIRTVARRWLDAQLALTEDDRPYDQGLFFEIELLGLGSSGKRIENLLKDSIFGYDQDR</sequence>
<dbReference type="KEGG" id="marq:MARGE09_P3468"/>
<evidence type="ECO:0000313" key="6">
    <source>
        <dbReference type="Proteomes" id="UP001320119"/>
    </source>
</evidence>
<accession>A0AAN1WKN8</accession>
<keyword evidence="2" id="KW-0472">Membrane</keyword>
<dbReference type="GO" id="GO:0009279">
    <property type="term" value="C:cell outer membrane"/>
    <property type="evidence" value="ECO:0007669"/>
    <property type="project" value="UniProtKB-SubCell"/>
</dbReference>
<dbReference type="InterPro" id="IPR007543">
    <property type="entry name" value="LptD_C"/>
</dbReference>
<protein>
    <recommendedName>
        <fullName evidence="2">LPS-assembly protein LptD</fullName>
    </recommendedName>
</protein>
<gene>
    <name evidence="2" type="primary">lptD</name>
    <name evidence="5" type="ORF">MARGE09_P3468</name>
</gene>
<dbReference type="PANTHER" id="PTHR30189:SF1">
    <property type="entry name" value="LPS-ASSEMBLY PROTEIN LPTD"/>
    <property type="match status" value="1"/>
</dbReference>
<dbReference type="GO" id="GO:0015920">
    <property type="term" value="P:lipopolysaccharide transport"/>
    <property type="evidence" value="ECO:0007669"/>
    <property type="project" value="InterPro"/>
</dbReference>
<dbReference type="InterPro" id="IPR050218">
    <property type="entry name" value="LptD"/>
</dbReference>
<dbReference type="EMBL" id="AP023086">
    <property type="protein sequence ID" value="BCD99267.1"/>
    <property type="molecule type" value="Genomic_DNA"/>
</dbReference>
<dbReference type="AlphaFoldDB" id="A0AAN1WKN8"/>
<comment type="caution">
    <text evidence="2">Lacks conserved residue(s) required for the propagation of feature annotation.</text>
</comment>
<comment type="subunit">
    <text evidence="2">Component of the lipopolysaccharide transport and assembly complex. Interacts with LptE and LptA.</text>
</comment>
<keyword evidence="2" id="KW-0732">Signal</keyword>
<feature type="domain" description="LptD C-terminal" evidence="4">
    <location>
        <begin position="359"/>
        <end position="737"/>
    </location>
</feature>
<dbReference type="GO" id="GO:0043165">
    <property type="term" value="P:Gram-negative-bacterium-type cell outer membrane assembly"/>
    <property type="evidence" value="ECO:0007669"/>
    <property type="project" value="UniProtKB-UniRule"/>
</dbReference>
<organism evidence="5 6">
    <name type="scientific">Marinagarivorans cellulosilyticus</name>
    <dbReference type="NCBI Taxonomy" id="2721545"/>
    <lineage>
        <taxon>Bacteria</taxon>
        <taxon>Pseudomonadati</taxon>
        <taxon>Pseudomonadota</taxon>
        <taxon>Gammaproteobacteria</taxon>
        <taxon>Cellvibrionales</taxon>
        <taxon>Cellvibrionaceae</taxon>
        <taxon>Marinagarivorans</taxon>
    </lineage>
</organism>